<feature type="binding site" evidence="8">
    <location>
        <position position="125"/>
    </location>
    <ligand>
        <name>phosphoenolpyruvate</name>
        <dbReference type="ChEBI" id="CHEBI:58702"/>
    </ligand>
</feature>
<dbReference type="AlphaFoldDB" id="F7WZC4"/>
<dbReference type="OrthoDB" id="9809920at2"/>
<evidence type="ECO:0000256" key="7">
    <source>
        <dbReference type="ARBA" id="ARBA00044633"/>
    </source>
</evidence>
<keyword evidence="5 8" id="KW-0808">Transferase</keyword>
<dbReference type="GO" id="GO:0008652">
    <property type="term" value="P:amino acid biosynthetic process"/>
    <property type="evidence" value="ECO:0007669"/>
    <property type="project" value="UniProtKB-KW"/>
</dbReference>
<comment type="catalytic activity">
    <reaction evidence="7">
        <text>3-phosphoshikimate + phosphoenolpyruvate = 5-O-(1-carboxyvinyl)-3-phosphoshikimate + phosphate</text>
        <dbReference type="Rhea" id="RHEA:21256"/>
        <dbReference type="ChEBI" id="CHEBI:43474"/>
        <dbReference type="ChEBI" id="CHEBI:57701"/>
        <dbReference type="ChEBI" id="CHEBI:58702"/>
        <dbReference type="ChEBI" id="CHEBI:145989"/>
        <dbReference type="EC" id="2.5.1.19"/>
    </reaction>
    <physiologicalReaction direction="left-to-right" evidence="7">
        <dbReference type="Rhea" id="RHEA:21257"/>
    </physiologicalReaction>
</comment>
<feature type="binding site" evidence="8">
    <location>
        <position position="170"/>
    </location>
    <ligand>
        <name>3-phosphoshikimate</name>
        <dbReference type="ChEBI" id="CHEBI:145989"/>
    </ligand>
</feature>
<dbReference type="GO" id="GO:0005737">
    <property type="term" value="C:cytoplasm"/>
    <property type="evidence" value="ECO:0007669"/>
    <property type="project" value="UniProtKB-SubCell"/>
</dbReference>
<comment type="pathway">
    <text evidence="1 8">Metabolic intermediate biosynthesis; chorismate biosynthesis; chorismate from D-erythrose 4-phosphate and phosphoenolpyruvate: step 6/7.</text>
</comment>
<evidence type="ECO:0000313" key="10">
    <source>
        <dbReference type="EMBL" id="AEH39786.1"/>
    </source>
</evidence>
<dbReference type="GO" id="GO:0009423">
    <property type="term" value="P:chorismate biosynthetic process"/>
    <property type="evidence" value="ECO:0007669"/>
    <property type="project" value="UniProtKB-UniRule"/>
</dbReference>
<dbReference type="GO" id="GO:0003866">
    <property type="term" value="F:3-phosphoshikimate 1-carboxyvinyltransferase activity"/>
    <property type="evidence" value="ECO:0007669"/>
    <property type="project" value="UniProtKB-UniRule"/>
</dbReference>
<comment type="similarity">
    <text evidence="2 8">Belongs to the EPSP synthase family.</text>
</comment>
<feature type="binding site" evidence="8">
    <location>
        <position position="198"/>
    </location>
    <ligand>
        <name>3-phosphoshikimate</name>
        <dbReference type="ChEBI" id="CHEBI:145989"/>
    </ligand>
</feature>
<feature type="binding site" evidence="8">
    <location>
        <position position="25"/>
    </location>
    <ligand>
        <name>phosphoenolpyruvate</name>
        <dbReference type="ChEBI" id="CHEBI:58702"/>
    </ligand>
</feature>
<dbReference type="SUPFAM" id="SSF55205">
    <property type="entry name" value="EPT/RTPC-like"/>
    <property type="match status" value="1"/>
</dbReference>
<dbReference type="HOGENOM" id="CLU_024321_0_0_6"/>
<dbReference type="HAMAP" id="MF_00210">
    <property type="entry name" value="EPSP_synth"/>
    <property type="match status" value="1"/>
</dbReference>
<dbReference type="EMBL" id="CP001817">
    <property type="protein sequence ID" value="AEH39786.1"/>
    <property type="molecule type" value="Genomic_DNA"/>
</dbReference>
<organism evidence="10 11">
    <name type="scientific">Buchnera aphidicola</name>
    <name type="common">Cinara tujafilina</name>
    <dbReference type="NCBI Taxonomy" id="261317"/>
    <lineage>
        <taxon>Bacteria</taxon>
        <taxon>Pseudomonadati</taxon>
        <taxon>Pseudomonadota</taxon>
        <taxon>Gammaproteobacteria</taxon>
        <taxon>Enterobacterales</taxon>
        <taxon>Erwiniaceae</taxon>
        <taxon>Buchnera</taxon>
    </lineage>
</organism>
<feature type="binding site" evidence="8">
    <location>
        <position position="346"/>
    </location>
    <ligand>
        <name>phosphoenolpyruvate</name>
        <dbReference type="ChEBI" id="CHEBI:58702"/>
    </ligand>
</feature>
<keyword evidence="6 8" id="KW-0057">Aromatic amino acid biosynthesis</keyword>
<dbReference type="Pfam" id="PF00275">
    <property type="entry name" value="EPSP_synthase"/>
    <property type="match status" value="1"/>
</dbReference>
<evidence type="ECO:0000256" key="3">
    <source>
        <dbReference type="ARBA" id="ARBA00022490"/>
    </source>
</evidence>
<dbReference type="PIRSF" id="PIRSF000505">
    <property type="entry name" value="EPSPS"/>
    <property type="match status" value="1"/>
</dbReference>
<feature type="binding site" evidence="8">
    <location>
        <position position="388"/>
    </location>
    <ligand>
        <name>phosphoenolpyruvate</name>
        <dbReference type="ChEBI" id="CHEBI:58702"/>
    </ligand>
</feature>
<evidence type="ECO:0000256" key="2">
    <source>
        <dbReference type="ARBA" id="ARBA00009948"/>
    </source>
</evidence>
<feature type="binding site" evidence="8">
    <location>
        <position position="413"/>
    </location>
    <ligand>
        <name>phosphoenolpyruvate</name>
        <dbReference type="ChEBI" id="CHEBI:58702"/>
    </ligand>
</feature>
<evidence type="ECO:0000256" key="1">
    <source>
        <dbReference type="ARBA" id="ARBA00004811"/>
    </source>
</evidence>
<evidence type="ECO:0000256" key="5">
    <source>
        <dbReference type="ARBA" id="ARBA00022679"/>
    </source>
</evidence>
<dbReference type="NCBIfam" id="TIGR01356">
    <property type="entry name" value="aroA"/>
    <property type="match status" value="1"/>
</dbReference>
<dbReference type="FunFam" id="3.65.10.10:FF:000004">
    <property type="entry name" value="3-phosphoshikimate 1-carboxyvinyltransferase"/>
    <property type="match status" value="1"/>
</dbReference>
<dbReference type="Proteomes" id="UP000006811">
    <property type="component" value="Chromosome"/>
</dbReference>
<dbReference type="PANTHER" id="PTHR21090:SF5">
    <property type="entry name" value="PENTAFUNCTIONAL AROM POLYPEPTIDE"/>
    <property type="match status" value="1"/>
</dbReference>
<dbReference type="UniPathway" id="UPA00053">
    <property type="reaction ID" value="UER00089"/>
</dbReference>
<evidence type="ECO:0000313" key="11">
    <source>
        <dbReference type="Proteomes" id="UP000006811"/>
    </source>
</evidence>
<keyword evidence="3 8" id="KW-0963">Cytoplasm</keyword>
<proteinExistence type="inferred from homology"/>
<dbReference type="GO" id="GO:0009073">
    <property type="term" value="P:aromatic amino acid family biosynthetic process"/>
    <property type="evidence" value="ECO:0007669"/>
    <property type="project" value="UniProtKB-KW"/>
</dbReference>
<feature type="binding site" evidence="8">
    <location>
        <position position="26"/>
    </location>
    <ligand>
        <name>3-phosphoshikimate</name>
        <dbReference type="ChEBI" id="CHEBI:145989"/>
    </ligand>
</feature>
<dbReference type="eggNOG" id="COG0128">
    <property type="taxonomic scope" value="Bacteria"/>
</dbReference>
<dbReference type="PANTHER" id="PTHR21090">
    <property type="entry name" value="AROM/DEHYDROQUINATE SYNTHASE"/>
    <property type="match status" value="1"/>
</dbReference>
<gene>
    <name evidence="8 10" type="primary">aroA</name>
    <name evidence="10" type="ORF">BCTU_201</name>
</gene>
<dbReference type="InterPro" id="IPR001986">
    <property type="entry name" value="Enolpyruvate_Tfrase_dom"/>
</dbReference>
<dbReference type="KEGG" id="baj:BCTU_201"/>
<sequence>MQQNQITLKPIKYISGNITNLPGSKSISNRVLLLSALCTGDTTLLNLLSSDDVKYMLHALKALKVKYIIDGNKCIIHGSGQTLFCNQKLKLFLGNAGTAMRPLLAALSLYNNNVILDGEKRMQERPINHLVDALRQGGATITYLKNINFPPVLVKGGFVGGSIIIEGTISSQFLSSLLMMAPLATNNTYITVKGALVSIPYITLTINLMKIFGITIKTCSKYRHFEITGNQNYVTPGLYYIENDTSSATYFLAAAAIKGGEVKIKGIKRDSIQGDVKFSEVLSTIGANIIWNNNSIICRKGNLKGIEIDCNHIPDAAMTLAMIGLFSNQPVYIKNIYNWRVKETDRLQAMTKELKKVGGVIEEGRDYIIVSAPKKFLHAKINTYNDHRIAMCFSLVALSGVPVTLLNPSCVNKTFPQYLIYFSLFVSTKKYNLNLSNKYITNI</sequence>
<feature type="domain" description="Enolpyruvate transferase" evidence="9">
    <location>
        <begin position="9"/>
        <end position="418"/>
    </location>
</feature>
<dbReference type="FunFam" id="3.65.10.10:FF:000003">
    <property type="entry name" value="3-phosphoshikimate 1-carboxyvinyltransferase"/>
    <property type="match status" value="1"/>
</dbReference>
<feature type="binding site" evidence="8">
    <location>
        <position position="315"/>
    </location>
    <ligand>
        <name>3-phosphoshikimate</name>
        <dbReference type="ChEBI" id="CHEBI:145989"/>
    </ligand>
</feature>
<dbReference type="InterPro" id="IPR023193">
    <property type="entry name" value="EPSP_synthase_CS"/>
</dbReference>
<evidence type="ECO:0000256" key="6">
    <source>
        <dbReference type="ARBA" id="ARBA00023141"/>
    </source>
</evidence>
<feature type="binding site" evidence="8">
    <location>
        <position position="171"/>
    </location>
    <ligand>
        <name>3-phosphoshikimate</name>
        <dbReference type="ChEBI" id="CHEBI:145989"/>
    </ligand>
</feature>
<dbReference type="CDD" id="cd01556">
    <property type="entry name" value="EPSP_synthase"/>
    <property type="match status" value="1"/>
</dbReference>
<feature type="binding site" evidence="8">
    <location>
        <position position="30"/>
    </location>
    <ligand>
        <name>3-phosphoshikimate</name>
        <dbReference type="ChEBI" id="CHEBI:145989"/>
    </ligand>
</feature>
<dbReference type="InterPro" id="IPR036968">
    <property type="entry name" value="Enolpyruvate_Tfrase_sf"/>
</dbReference>
<evidence type="ECO:0000259" key="9">
    <source>
        <dbReference type="Pfam" id="PF00275"/>
    </source>
</evidence>
<evidence type="ECO:0000256" key="8">
    <source>
        <dbReference type="HAMAP-Rule" id="MF_00210"/>
    </source>
</evidence>
<name>F7WZC4_9GAMM</name>
<feature type="active site" description="Proton acceptor" evidence="8">
    <location>
        <position position="315"/>
    </location>
</feature>
<feature type="binding site" evidence="8">
    <location>
        <position position="172"/>
    </location>
    <ligand>
        <name>3-phosphoshikimate</name>
        <dbReference type="ChEBI" id="CHEBI:145989"/>
    </ligand>
</feature>
<comment type="function">
    <text evidence="8">Catalyzes the transfer of the enolpyruvyl moiety of phosphoenolpyruvate (PEP) to the 5-hydroxyl of shikimate-3-phosphate (S3P) to produce enolpyruvyl shikimate-3-phosphate and inorganic phosphate.</text>
</comment>
<dbReference type="InterPro" id="IPR006264">
    <property type="entry name" value="EPSP_synthase"/>
</dbReference>
<keyword evidence="11" id="KW-1185">Reference proteome</keyword>
<feature type="binding site" evidence="8">
    <location>
        <position position="338"/>
    </location>
    <ligand>
        <name>3-phosphoshikimate</name>
        <dbReference type="ChEBI" id="CHEBI:145989"/>
    </ligand>
</feature>
<keyword evidence="4 8" id="KW-0028">Amino-acid biosynthesis</keyword>
<feature type="binding site" evidence="8">
    <location>
        <position position="172"/>
    </location>
    <ligand>
        <name>phosphoenolpyruvate</name>
        <dbReference type="ChEBI" id="CHEBI:58702"/>
    </ligand>
</feature>
<dbReference type="EC" id="2.5.1.19" evidence="8"/>
<feature type="binding site" evidence="8">
    <location>
        <position position="25"/>
    </location>
    <ligand>
        <name>3-phosphoshikimate</name>
        <dbReference type="ChEBI" id="CHEBI:145989"/>
    </ligand>
</feature>
<feature type="binding site" evidence="8">
    <location>
        <position position="342"/>
    </location>
    <ligand>
        <name>3-phosphoshikimate</name>
        <dbReference type="ChEBI" id="CHEBI:145989"/>
    </ligand>
</feature>
<dbReference type="PROSITE" id="PS00885">
    <property type="entry name" value="EPSP_SYNTHASE_2"/>
    <property type="match status" value="1"/>
</dbReference>
<dbReference type="STRING" id="261317.BCTU_201"/>
<evidence type="ECO:0000256" key="4">
    <source>
        <dbReference type="ARBA" id="ARBA00022605"/>
    </source>
</evidence>
<dbReference type="Gene3D" id="3.65.10.10">
    <property type="entry name" value="Enolpyruvate transferase domain"/>
    <property type="match status" value="2"/>
</dbReference>
<protein>
    <recommendedName>
        <fullName evidence="8">3-phosphoshikimate 1-carboxyvinyltransferase</fullName>
        <ecNumber evidence="8">2.5.1.19</ecNumber>
    </recommendedName>
    <alternativeName>
        <fullName evidence="8">5-enolpyruvylshikimate-3-phosphate synthase</fullName>
        <shortName evidence="8">EPSP synthase</shortName>
        <shortName evidence="8">EPSPS</shortName>
    </alternativeName>
</protein>
<feature type="binding site" evidence="8">
    <location>
        <position position="97"/>
    </location>
    <ligand>
        <name>phosphoenolpyruvate</name>
        <dbReference type="ChEBI" id="CHEBI:58702"/>
    </ligand>
</feature>
<reference evidence="10 11" key="1">
    <citation type="journal article" date="2011" name="Appl. Environ. Microbiol.">
        <title>The genome of Buchnera aphidicola from the aphid Cinara tujafilina provides new clues about the evolutionary history of metabolic losses in bacterial endosymbionts.</title>
        <authorList>
            <person name="Lamelas A."/>
            <person name="Gosalbes M.J."/>
            <person name="Moya A."/>
            <person name="Latorre A."/>
        </authorList>
    </citation>
    <scope>NUCLEOTIDE SEQUENCE [LARGE SCALE GENOMIC DNA]</scope>
    <source>
        <strain evidence="11">Cinara tujafilina</strain>
    </source>
</reference>
<comment type="subunit">
    <text evidence="8">Monomer.</text>
</comment>
<dbReference type="InterPro" id="IPR013792">
    <property type="entry name" value="RNA3'P_cycl/enolpyr_Trfase_a/b"/>
</dbReference>
<dbReference type="PROSITE" id="PS00104">
    <property type="entry name" value="EPSP_SYNTHASE_1"/>
    <property type="match status" value="1"/>
</dbReference>
<comment type="subcellular location">
    <subcellularLocation>
        <location evidence="8">Cytoplasm</location>
    </subcellularLocation>
</comment>
<accession>F7WZC4</accession>